<name>A0A8T0SUR0_PANVG</name>
<keyword evidence="2" id="KW-0238">DNA-binding</keyword>
<feature type="domain" description="NAC" evidence="5">
    <location>
        <begin position="1"/>
        <end position="95"/>
    </location>
</feature>
<evidence type="ECO:0000256" key="4">
    <source>
        <dbReference type="ARBA" id="ARBA00023242"/>
    </source>
</evidence>
<dbReference type="EMBL" id="CM029045">
    <property type="protein sequence ID" value="KAG2602360.1"/>
    <property type="molecule type" value="Genomic_DNA"/>
</dbReference>
<reference evidence="6" key="1">
    <citation type="submission" date="2020-05" db="EMBL/GenBank/DDBJ databases">
        <title>WGS assembly of Panicum virgatum.</title>
        <authorList>
            <person name="Lovell J.T."/>
            <person name="Jenkins J."/>
            <person name="Shu S."/>
            <person name="Juenger T.E."/>
            <person name="Schmutz J."/>
        </authorList>
    </citation>
    <scope>NUCLEOTIDE SEQUENCE</scope>
    <source>
        <strain evidence="6">AP13</strain>
    </source>
</reference>
<sequence>MEWYFFCPRDKKYANCSRTNRSTPFGFWKSTGKDRTIVLNTRIVGMKKSLIFHEGKAPRGDRTDWVMYEYRMEDSELDVAGFSKDAYVLCKIFKKSGLGPKIGEHYGASFNEGEWDNVNTEAVFPLMPCLSSEVVGATNKPPCQLTVASADGLPFEFSTSSITAIDEVHAHTLRHNGSEMVTANHASDALDACDPTEFGVISLEEIDKWATWNDCE</sequence>
<keyword evidence="4" id="KW-0539">Nucleus</keyword>
<dbReference type="EMBL" id="CM029045">
    <property type="protein sequence ID" value="KAG2602361.1"/>
    <property type="molecule type" value="Genomic_DNA"/>
</dbReference>
<dbReference type="AlphaFoldDB" id="A0A8T0SUR0"/>
<dbReference type="SUPFAM" id="SSF101941">
    <property type="entry name" value="NAC domain"/>
    <property type="match status" value="1"/>
</dbReference>
<dbReference type="GO" id="GO:0003677">
    <property type="term" value="F:DNA binding"/>
    <property type="evidence" value="ECO:0007669"/>
    <property type="project" value="UniProtKB-KW"/>
</dbReference>
<protein>
    <recommendedName>
        <fullName evidence="5">NAC domain-containing protein</fullName>
    </recommendedName>
</protein>
<accession>A0A8T0SUR0</accession>
<dbReference type="PANTHER" id="PTHR31744">
    <property type="entry name" value="PROTEIN CUP-SHAPED COTYLEDON 2-RELATED"/>
    <property type="match status" value="1"/>
</dbReference>
<dbReference type="PANTHER" id="PTHR31744:SF210">
    <property type="entry name" value="NAC DOMAIN-CONTAINING PROTEIN 86-LIKE"/>
    <property type="match status" value="1"/>
</dbReference>
<evidence type="ECO:0000313" key="7">
    <source>
        <dbReference type="Proteomes" id="UP000823388"/>
    </source>
</evidence>
<evidence type="ECO:0000256" key="1">
    <source>
        <dbReference type="ARBA" id="ARBA00023015"/>
    </source>
</evidence>
<dbReference type="InterPro" id="IPR036093">
    <property type="entry name" value="NAC_dom_sf"/>
</dbReference>
<evidence type="ECO:0000256" key="3">
    <source>
        <dbReference type="ARBA" id="ARBA00023163"/>
    </source>
</evidence>
<comment type="caution">
    <text evidence="6">The sequence shown here is derived from an EMBL/GenBank/DDBJ whole genome shotgun (WGS) entry which is preliminary data.</text>
</comment>
<dbReference type="Gene3D" id="2.170.150.80">
    <property type="entry name" value="NAC domain"/>
    <property type="match status" value="1"/>
</dbReference>
<organism evidence="6 7">
    <name type="scientific">Panicum virgatum</name>
    <name type="common">Blackwell switchgrass</name>
    <dbReference type="NCBI Taxonomy" id="38727"/>
    <lineage>
        <taxon>Eukaryota</taxon>
        <taxon>Viridiplantae</taxon>
        <taxon>Streptophyta</taxon>
        <taxon>Embryophyta</taxon>
        <taxon>Tracheophyta</taxon>
        <taxon>Spermatophyta</taxon>
        <taxon>Magnoliopsida</taxon>
        <taxon>Liliopsida</taxon>
        <taxon>Poales</taxon>
        <taxon>Poaceae</taxon>
        <taxon>PACMAD clade</taxon>
        <taxon>Panicoideae</taxon>
        <taxon>Panicodae</taxon>
        <taxon>Paniceae</taxon>
        <taxon>Panicinae</taxon>
        <taxon>Panicum</taxon>
        <taxon>Panicum sect. Hiantes</taxon>
    </lineage>
</organism>
<evidence type="ECO:0000313" key="6">
    <source>
        <dbReference type="EMBL" id="KAG2602361.1"/>
    </source>
</evidence>
<evidence type="ECO:0000259" key="5">
    <source>
        <dbReference type="PROSITE" id="PS51005"/>
    </source>
</evidence>
<dbReference type="PROSITE" id="PS51005">
    <property type="entry name" value="NAC"/>
    <property type="match status" value="1"/>
</dbReference>
<proteinExistence type="predicted"/>
<dbReference type="Pfam" id="PF02365">
    <property type="entry name" value="NAM"/>
    <property type="match status" value="1"/>
</dbReference>
<keyword evidence="3" id="KW-0804">Transcription</keyword>
<evidence type="ECO:0000256" key="2">
    <source>
        <dbReference type="ARBA" id="ARBA00023125"/>
    </source>
</evidence>
<dbReference type="Proteomes" id="UP000823388">
    <property type="component" value="Chromosome 5K"/>
</dbReference>
<keyword evidence="7" id="KW-1185">Reference proteome</keyword>
<keyword evidence="1" id="KW-0805">Transcription regulation</keyword>
<dbReference type="InterPro" id="IPR003441">
    <property type="entry name" value="NAC-dom"/>
</dbReference>
<dbReference type="GO" id="GO:0006355">
    <property type="term" value="P:regulation of DNA-templated transcription"/>
    <property type="evidence" value="ECO:0007669"/>
    <property type="project" value="InterPro"/>
</dbReference>
<gene>
    <name evidence="6" type="ORF">PVAP13_5KG674407</name>
</gene>